<accession>A0ABQ2RS01</accession>
<dbReference type="Pfam" id="PF00672">
    <property type="entry name" value="HAMP"/>
    <property type="match status" value="1"/>
</dbReference>
<dbReference type="CDD" id="cd00082">
    <property type="entry name" value="HisKA"/>
    <property type="match status" value="1"/>
</dbReference>
<evidence type="ECO:0000256" key="6">
    <source>
        <dbReference type="ARBA" id="ARBA00022741"/>
    </source>
</evidence>
<dbReference type="CDD" id="cd00075">
    <property type="entry name" value="HATPase"/>
    <property type="match status" value="1"/>
</dbReference>
<keyword evidence="10" id="KW-0472">Membrane</keyword>
<sequence>MKLFPRLFLGHLLVILVALAALFLMAELTAPSFYRHHVEQMVTLLGPEGRALRPDLENGMRRTLNAALIAAAPFAVLVAVVTAFLTSRRIVQSVQLLSEGSQALAVGRTGQRLPETGRDELAVLARNFNVMASSLERVEQDRVALIGNVGHELRTPLAALRGYAEALTDGVIAPERVSPAIAREVRTMERLASDLSMVSRVEAGQVALQPVTFHARELLMAAAERFEDAYRERQVALTWSEQSGPLAVRADFERSLQVLSNLLTNALRHVPDGGQVTVTACLAGRDVMFAVQDNGSGIPAEHLGRIFERFYRVDPARTRGEGSGVGLTIARGLAEQMGGCLEVKSGPAGSTFRFALPASSGGSP</sequence>
<dbReference type="SUPFAM" id="SSF55874">
    <property type="entry name" value="ATPase domain of HSP90 chaperone/DNA topoisomerase II/histidine kinase"/>
    <property type="match status" value="1"/>
</dbReference>
<dbReference type="InterPro" id="IPR003660">
    <property type="entry name" value="HAMP_dom"/>
</dbReference>
<name>A0ABQ2RS01_9DEIO</name>
<dbReference type="SMART" id="SM00387">
    <property type="entry name" value="HATPase_c"/>
    <property type="match status" value="1"/>
</dbReference>
<dbReference type="SUPFAM" id="SSF158472">
    <property type="entry name" value="HAMP domain-like"/>
    <property type="match status" value="1"/>
</dbReference>
<comment type="subcellular location">
    <subcellularLocation>
        <location evidence="2">Membrane</location>
    </subcellularLocation>
</comment>
<evidence type="ECO:0000256" key="8">
    <source>
        <dbReference type="ARBA" id="ARBA00022840"/>
    </source>
</evidence>
<feature type="transmembrane region" description="Helical" evidence="10">
    <location>
        <begin position="64"/>
        <end position="85"/>
    </location>
</feature>
<dbReference type="EMBL" id="BMQM01000004">
    <property type="protein sequence ID" value="GGR51175.1"/>
    <property type="molecule type" value="Genomic_DNA"/>
</dbReference>
<proteinExistence type="predicted"/>
<keyword evidence="9" id="KW-0902">Two-component regulatory system</keyword>
<dbReference type="SMART" id="SM00304">
    <property type="entry name" value="HAMP"/>
    <property type="match status" value="1"/>
</dbReference>
<dbReference type="Gene3D" id="6.10.340.10">
    <property type="match status" value="1"/>
</dbReference>
<evidence type="ECO:0000256" key="1">
    <source>
        <dbReference type="ARBA" id="ARBA00000085"/>
    </source>
</evidence>
<keyword evidence="6" id="KW-0547">Nucleotide-binding</keyword>
<dbReference type="InterPro" id="IPR003594">
    <property type="entry name" value="HATPase_dom"/>
</dbReference>
<protein>
    <recommendedName>
        <fullName evidence="3">histidine kinase</fullName>
        <ecNumber evidence="3">2.7.13.3</ecNumber>
    </recommendedName>
</protein>
<keyword evidence="10" id="KW-0812">Transmembrane</keyword>
<dbReference type="InterPro" id="IPR003661">
    <property type="entry name" value="HisK_dim/P_dom"/>
</dbReference>
<organism evidence="13 14">
    <name type="scientific">Deinococcus seoulensis</name>
    <dbReference type="NCBI Taxonomy" id="1837379"/>
    <lineage>
        <taxon>Bacteria</taxon>
        <taxon>Thermotogati</taxon>
        <taxon>Deinococcota</taxon>
        <taxon>Deinococci</taxon>
        <taxon>Deinococcales</taxon>
        <taxon>Deinococcaceae</taxon>
        <taxon>Deinococcus</taxon>
    </lineage>
</organism>
<dbReference type="GO" id="GO:0016301">
    <property type="term" value="F:kinase activity"/>
    <property type="evidence" value="ECO:0007669"/>
    <property type="project" value="UniProtKB-KW"/>
</dbReference>
<dbReference type="Pfam" id="PF00512">
    <property type="entry name" value="HisKA"/>
    <property type="match status" value="1"/>
</dbReference>
<dbReference type="Proteomes" id="UP000634308">
    <property type="component" value="Unassembled WGS sequence"/>
</dbReference>
<evidence type="ECO:0000256" key="4">
    <source>
        <dbReference type="ARBA" id="ARBA00022553"/>
    </source>
</evidence>
<dbReference type="EC" id="2.7.13.3" evidence="3"/>
<evidence type="ECO:0000259" key="12">
    <source>
        <dbReference type="PROSITE" id="PS50885"/>
    </source>
</evidence>
<dbReference type="InterPro" id="IPR050351">
    <property type="entry name" value="BphY/WalK/GraS-like"/>
</dbReference>
<keyword evidence="4" id="KW-0597">Phosphoprotein</keyword>
<dbReference type="RefSeq" id="WP_189063949.1">
    <property type="nucleotide sequence ID" value="NZ_BMQM01000004.1"/>
</dbReference>
<evidence type="ECO:0000256" key="3">
    <source>
        <dbReference type="ARBA" id="ARBA00012438"/>
    </source>
</evidence>
<evidence type="ECO:0000256" key="10">
    <source>
        <dbReference type="SAM" id="Phobius"/>
    </source>
</evidence>
<dbReference type="PANTHER" id="PTHR42878:SF7">
    <property type="entry name" value="SENSOR HISTIDINE KINASE GLRK"/>
    <property type="match status" value="1"/>
</dbReference>
<keyword evidence="5" id="KW-0808">Transferase</keyword>
<dbReference type="PANTHER" id="PTHR42878">
    <property type="entry name" value="TWO-COMPONENT HISTIDINE KINASE"/>
    <property type="match status" value="1"/>
</dbReference>
<keyword evidence="10" id="KW-1133">Transmembrane helix</keyword>
<dbReference type="PROSITE" id="PS50885">
    <property type="entry name" value="HAMP"/>
    <property type="match status" value="1"/>
</dbReference>
<feature type="transmembrane region" description="Helical" evidence="10">
    <location>
        <begin position="7"/>
        <end position="26"/>
    </location>
</feature>
<dbReference type="InterPro" id="IPR036890">
    <property type="entry name" value="HATPase_C_sf"/>
</dbReference>
<comment type="catalytic activity">
    <reaction evidence="1">
        <text>ATP + protein L-histidine = ADP + protein N-phospho-L-histidine.</text>
        <dbReference type="EC" id="2.7.13.3"/>
    </reaction>
</comment>
<dbReference type="SMART" id="SM00388">
    <property type="entry name" value="HisKA"/>
    <property type="match status" value="1"/>
</dbReference>
<dbReference type="SUPFAM" id="SSF47384">
    <property type="entry name" value="Homodimeric domain of signal transducing histidine kinase"/>
    <property type="match status" value="1"/>
</dbReference>
<evidence type="ECO:0000313" key="13">
    <source>
        <dbReference type="EMBL" id="GGR51175.1"/>
    </source>
</evidence>
<dbReference type="Gene3D" id="3.30.565.10">
    <property type="entry name" value="Histidine kinase-like ATPase, C-terminal domain"/>
    <property type="match status" value="1"/>
</dbReference>
<dbReference type="PRINTS" id="PR00344">
    <property type="entry name" value="BCTRLSENSOR"/>
</dbReference>
<dbReference type="Gene3D" id="1.10.287.130">
    <property type="match status" value="1"/>
</dbReference>
<dbReference type="InterPro" id="IPR004358">
    <property type="entry name" value="Sig_transdc_His_kin-like_C"/>
</dbReference>
<reference evidence="14" key="1">
    <citation type="journal article" date="2019" name="Int. J. Syst. Evol. Microbiol.">
        <title>The Global Catalogue of Microorganisms (GCM) 10K type strain sequencing project: providing services to taxonomists for standard genome sequencing and annotation.</title>
        <authorList>
            <consortium name="The Broad Institute Genomics Platform"/>
            <consortium name="The Broad Institute Genome Sequencing Center for Infectious Disease"/>
            <person name="Wu L."/>
            <person name="Ma J."/>
        </authorList>
    </citation>
    <scope>NUCLEOTIDE SEQUENCE [LARGE SCALE GENOMIC DNA]</scope>
    <source>
        <strain evidence="14">JCM 31404</strain>
    </source>
</reference>
<evidence type="ECO:0000256" key="2">
    <source>
        <dbReference type="ARBA" id="ARBA00004370"/>
    </source>
</evidence>
<feature type="domain" description="HAMP" evidence="12">
    <location>
        <begin position="88"/>
        <end position="140"/>
    </location>
</feature>
<evidence type="ECO:0000256" key="9">
    <source>
        <dbReference type="ARBA" id="ARBA00023012"/>
    </source>
</evidence>
<evidence type="ECO:0000256" key="7">
    <source>
        <dbReference type="ARBA" id="ARBA00022777"/>
    </source>
</evidence>
<evidence type="ECO:0000256" key="5">
    <source>
        <dbReference type="ARBA" id="ARBA00022679"/>
    </source>
</evidence>
<gene>
    <name evidence="13" type="ORF">GCM10008959_10710</name>
</gene>
<dbReference type="Pfam" id="PF02518">
    <property type="entry name" value="HATPase_c"/>
    <property type="match status" value="1"/>
</dbReference>
<dbReference type="CDD" id="cd06225">
    <property type="entry name" value="HAMP"/>
    <property type="match status" value="1"/>
</dbReference>
<evidence type="ECO:0000259" key="11">
    <source>
        <dbReference type="PROSITE" id="PS50109"/>
    </source>
</evidence>
<keyword evidence="14" id="KW-1185">Reference proteome</keyword>
<dbReference type="InterPro" id="IPR036097">
    <property type="entry name" value="HisK_dim/P_sf"/>
</dbReference>
<keyword evidence="8" id="KW-0067">ATP-binding</keyword>
<feature type="domain" description="Histidine kinase" evidence="11">
    <location>
        <begin position="148"/>
        <end position="360"/>
    </location>
</feature>
<dbReference type="InterPro" id="IPR005467">
    <property type="entry name" value="His_kinase_dom"/>
</dbReference>
<evidence type="ECO:0000313" key="14">
    <source>
        <dbReference type="Proteomes" id="UP000634308"/>
    </source>
</evidence>
<comment type="caution">
    <text evidence="13">The sequence shown here is derived from an EMBL/GenBank/DDBJ whole genome shotgun (WGS) entry which is preliminary data.</text>
</comment>
<keyword evidence="7 13" id="KW-0418">Kinase</keyword>
<dbReference type="PROSITE" id="PS50109">
    <property type="entry name" value="HIS_KIN"/>
    <property type="match status" value="1"/>
</dbReference>